<evidence type="ECO:0000256" key="6">
    <source>
        <dbReference type="ARBA" id="ARBA00023136"/>
    </source>
</evidence>
<evidence type="ECO:0000259" key="9">
    <source>
        <dbReference type="Pfam" id="PF09335"/>
    </source>
</evidence>
<proteinExistence type="inferred from homology"/>
<feature type="transmembrane region" description="Helical" evidence="7">
    <location>
        <begin position="52"/>
        <end position="75"/>
    </location>
</feature>
<organism evidence="10 11">
    <name type="scientific">Microbacterium paludicola</name>
    <dbReference type="NCBI Taxonomy" id="300019"/>
    <lineage>
        <taxon>Bacteria</taxon>
        <taxon>Bacillati</taxon>
        <taxon>Actinomycetota</taxon>
        <taxon>Actinomycetes</taxon>
        <taxon>Micrococcales</taxon>
        <taxon>Microbacteriaceae</taxon>
        <taxon>Microbacterium</taxon>
    </lineage>
</organism>
<dbReference type="EMBL" id="JAVIZA010000001">
    <property type="protein sequence ID" value="MDR6168968.1"/>
    <property type="molecule type" value="Genomic_DNA"/>
</dbReference>
<feature type="region of interest" description="Disordered" evidence="8">
    <location>
        <begin position="198"/>
        <end position="227"/>
    </location>
</feature>
<reference evidence="10 11" key="1">
    <citation type="submission" date="2023-08" db="EMBL/GenBank/DDBJ databases">
        <title>Functional and genomic diversity of the sorghum phyllosphere microbiome.</title>
        <authorList>
            <person name="Shade A."/>
        </authorList>
    </citation>
    <scope>NUCLEOTIDE SEQUENCE [LARGE SCALE GENOMIC DNA]</scope>
    <source>
        <strain evidence="10 11">SORGH_AS_0919</strain>
    </source>
</reference>
<dbReference type="InterPro" id="IPR032818">
    <property type="entry name" value="DedA-like"/>
</dbReference>
<evidence type="ECO:0000256" key="7">
    <source>
        <dbReference type="RuleBase" id="RU367016"/>
    </source>
</evidence>
<name>A0ABU1I7A9_9MICO</name>
<dbReference type="PANTHER" id="PTHR30353:SF0">
    <property type="entry name" value="TRANSMEMBRANE PROTEIN"/>
    <property type="match status" value="1"/>
</dbReference>
<evidence type="ECO:0000313" key="11">
    <source>
        <dbReference type="Proteomes" id="UP001260188"/>
    </source>
</evidence>
<gene>
    <name evidence="10" type="ORF">QE367_003172</name>
</gene>
<dbReference type="Pfam" id="PF09335">
    <property type="entry name" value="VTT_dom"/>
    <property type="match status" value="1"/>
</dbReference>
<evidence type="ECO:0000256" key="8">
    <source>
        <dbReference type="SAM" id="MobiDB-lite"/>
    </source>
</evidence>
<keyword evidence="6 7" id="KW-0472">Membrane</keyword>
<evidence type="ECO:0000256" key="4">
    <source>
        <dbReference type="ARBA" id="ARBA00022692"/>
    </source>
</evidence>
<evidence type="ECO:0000256" key="5">
    <source>
        <dbReference type="ARBA" id="ARBA00022989"/>
    </source>
</evidence>
<sequence length="227" mass="23651">MLADLLNAISGGPWLLVAVLVLVLLDSVLVVVPGEIAVTAAGALAASTGDPPVAAVVGVAAAAAFCGDALCYAVGRRIGLRRWRWMRHPRVQRAFAWAGARLQRGTATVVFTARFIPFARLAVNLTAGATRVSAARFLTVAAVAATTWAAYQSIIGAAIGALLPDAPLLAVVLSVVAALALGVVIDLITAAVARRRERVTPPRDRPADDRTTCPRPGTRPGRTDPRR</sequence>
<feature type="transmembrane region" description="Helical" evidence="7">
    <location>
        <begin position="168"/>
        <end position="193"/>
    </location>
</feature>
<keyword evidence="11" id="KW-1185">Reference proteome</keyword>
<protein>
    <submittedName>
        <fullName evidence="10">Membrane-associated protein</fullName>
    </submittedName>
</protein>
<dbReference type="InterPro" id="IPR032816">
    <property type="entry name" value="VTT_dom"/>
</dbReference>
<feature type="domain" description="VTT" evidence="9">
    <location>
        <begin position="32"/>
        <end position="156"/>
    </location>
</feature>
<keyword evidence="3 7" id="KW-1003">Cell membrane</keyword>
<accession>A0ABU1I7A9</accession>
<keyword evidence="5 7" id="KW-1133">Transmembrane helix</keyword>
<dbReference type="Proteomes" id="UP001260188">
    <property type="component" value="Unassembled WGS sequence"/>
</dbReference>
<comment type="subcellular location">
    <subcellularLocation>
        <location evidence="1 7">Cell membrane</location>
        <topology evidence="1 7">Multi-pass membrane protein</topology>
    </subcellularLocation>
</comment>
<evidence type="ECO:0000256" key="1">
    <source>
        <dbReference type="ARBA" id="ARBA00004651"/>
    </source>
</evidence>
<dbReference type="RefSeq" id="WP_309667975.1">
    <property type="nucleotide sequence ID" value="NZ_JAVIZA010000001.1"/>
</dbReference>
<evidence type="ECO:0000256" key="3">
    <source>
        <dbReference type="ARBA" id="ARBA00022475"/>
    </source>
</evidence>
<feature type="compositionally biased region" description="Basic and acidic residues" evidence="8">
    <location>
        <begin position="198"/>
        <end position="212"/>
    </location>
</feature>
<feature type="transmembrane region" description="Helical" evidence="7">
    <location>
        <begin position="137"/>
        <end position="162"/>
    </location>
</feature>
<evidence type="ECO:0000313" key="10">
    <source>
        <dbReference type="EMBL" id="MDR6168968.1"/>
    </source>
</evidence>
<feature type="transmembrane region" description="Helical" evidence="7">
    <location>
        <begin position="12"/>
        <end position="32"/>
    </location>
</feature>
<comment type="similarity">
    <text evidence="2 7">Belongs to the DedA family.</text>
</comment>
<dbReference type="PANTHER" id="PTHR30353">
    <property type="entry name" value="INNER MEMBRANE PROTEIN DEDA-RELATED"/>
    <property type="match status" value="1"/>
</dbReference>
<comment type="caution">
    <text evidence="10">The sequence shown here is derived from an EMBL/GenBank/DDBJ whole genome shotgun (WGS) entry which is preliminary data.</text>
</comment>
<evidence type="ECO:0000256" key="2">
    <source>
        <dbReference type="ARBA" id="ARBA00010792"/>
    </source>
</evidence>
<keyword evidence="4 7" id="KW-0812">Transmembrane</keyword>